<dbReference type="SMART" id="SM00668">
    <property type="entry name" value="CTLH"/>
    <property type="match status" value="1"/>
</dbReference>
<evidence type="ECO:0000256" key="2">
    <source>
        <dbReference type="ARBA" id="ARBA00022737"/>
    </source>
</evidence>
<accession>A0A803LS31</accession>
<dbReference type="GO" id="GO:0005634">
    <property type="term" value="C:nucleus"/>
    <property type="evidence" value="ECO:0007669"/>
    <property type="project" value="EnsemblPlants"/>
</dbReference>
<dbReference type="InterPro" id="IPR051350">
    <property type="entry name" value="WD_repeat-ST_regulator"/>
</dbReference>
<dbReference type="Pfam" id="PF00400">
    <property type="entry name" value="WD40"/>
    <property type="match status" value="5"/>
</dbReference>
<dbReference type="PROSITE" id="PS50897">
    <property type="entry name" value="CTLH"/>
    <property type="match status" value="1"/>
</dbReference>
<organism evidence="5 6">
    <name type="scientific">Chenopodium quinoa</name>
    <name type="common">Quinoa</name>
    <dbReference type="NCBI Taxonomy" id="63459"/>
    <lineage>
        <taxon>Eukaryota</taxon>
        <taxon>Viridiplantae</taxon>
        <taxon>Streptophyta</taxon>
        <taxon>Embryophyta</taxon>
        <taxon>Tracheophyta</taxon>
        <taxon>Spermatophyta</taxon>
        <taxon>Magnoliopsida</taxon>
        <taxon>eudicotyledons</taxon>
        <taxon>Gunneridae</taxon>
        <taxon>Pentapetalae</taxon>
        <taxon>Caryophyllales</taxon>
        <taxon>Chenopodiaceae</taxon>
        <taxon>Chenopodioideae</taxon>
        <taxon>Atripliceae</taxon>
        <taxon>Chenopodium</taxon>
    </lineage>
</organism>
<feature type="repeat" description="WD" evidence="3">
    <location>
        <begin position="472"/>
        <end position="506"/>
    </location>
</feature>
<dbReference type="SMART" id="SM00320">
    <property type="entry name" value="WD40"/>
    <property type="match status" value="7"/>
</dbReference>
<dbReference type="PROSITE" id="PS50082">
    <property type="entry name" value="WD_REPEATS_2"/>
    <property type="match status" value="3"/>
</dbReference>
<proteinExistence type="predicted"/>
<keyword evidence="6" id="KW-1185">Reference proteome</keyword>
<dbReference type="Gene3D" id="2.130.10.10">
    <property type="entry name" value="YVTN repeat-like/Quinoprotein amine dehydrogenase"/>
    <property type="match status" value="2"/>
</dbReference>
<feature type="domain" description="CTLH" evidence="4">
    <location>
        <begin position="51"/>
        <end position="107"/>
    </location>
</feature>
<dbReference type="Pfam" id="PF23627">
    <property type="entry name" value="LisH_WDR26"/>
    <property type="match status" value="1"/>
</dbReference>
<feature type="repeat" description="WD" evidence="3">
    <location>
        <begin position="448"/>
        <end position="471"/>
    </location>
</feature>
<dbReference type="OMA" id="NTISCAW"/>
<dbReference type="InterPro" id="IPR036322">
    <property type="entry name" value="WD40_repeat_dom_sf"/>
</dbReference>
<dbReference type="PROSITE" id="PS50294">
    <property type="entry name" value="WD_REPEATS_REGION"/>
    <property type="match status" value="2"/>
</dbReference>
<sequence>MARTFIIDEMVGSRGLIRRDEFVKIITSALYSLGYGKAGALLEEESQIKLHPSSVTSFMQLVLEGKWDDSITILREFGLSPETKKCATFVILEQKYLEHLQSGNTKDALLTLRNEISPLCINTNRVHQLAACLVSHSQIIIPSTETIFVSSRQEILENLQKLLPAEVIVPERRLEQLVEQALDRQRESCVFHNILDSGLSLYIDHRCESHQIPSENIQVLQAHGGEVWYVQFSHNGKYLASAATDRMTLKSGRVCLKHLLAGHNKLVCTVSWSPDDSQLLTCGLEEVVRRWDVQSGKCLHVYENLGTALVSCGWFPDGKGVFCGATDKSICIWYLDGREEECWRGHRTLQTSEMAITNDGKSLLSLCQDSAIVFLDRQAKFERLIEEDQAITSFSLSKDSKFLLVNLANEEIHLWSLEGDFKVICTNKGHKRSRFVVRSCFGGIEQGFIASGSEDSQVYIWHRSTGELLLTLPGHSGAVNCVSWNPCNLHMMASASDDRNVIIWGC</sequence>
<dbReference type="GO" id="GO:0009737">
    <property type="term" value="P:response to abscisic acid"/>
    <property type="evidence" value="ECO:0007669"/>
    <property type="project" value="EnsemblPlants"/>
</dbReference>
<feature type="repeat" description="WD" evidence="3">
    <location>
        <begin position="260"/>
        <end position="301"/>
    </location>
</feature>
<dbReference type="InterPro" id="IPR006595">
    <property type="entry name" value="CTLH_C"/>
</dbReference>
<dbReference type="GO" id="GO:0009646">
    <property type="term" value="P:response to absence of light"/>
    <property type="evidence" value="ECO:0007669"/>
    <property type="project" value="EnsemblPlants"/>
</dbReference>
<dbReference type="GO" id="GO:0006970">
    <property type="term" value="P:response to osmotic stress"/>
    <property type="evidence" value="ECO:0007669"/>
    <property type="project" value="EnsemblPlants"/>
</dbReference>
<dbReference type="GO" id="GO:0005737">
    <property type="term" value="C:cytoplasm"/>
    <property type="evidence" value="ECO:0007669"/>
    <property type="project" value="EnsemblPlants"/>
</dbReference>
<dbReference type="AlphaFoldDB" id="A0A803LS31"/>
<dbReference type="InterPro" id="IPR006594">
    <property type="entry name" value="LisH"/>
</dbReference>
<evidence type="ECO:0000259" key="4">
    <source>
        <dbReference type="PROSITE" id="PS50897"/>
    </source>
</evidence>
<protein>
    <recommendedName>
        <fullName evidence="4">CTLH domain-containing protein</fullName>
    </recommendedName>
</protein>
<dbReference type="InterPro" id="IPR015943">
    <property type="entry name" value="WD40/YVTN_repeat-like_dom_sf"/>
</dbReference>
<dbReference type="Proteomes" id="UP000596660">
    <property type="component" value="Unplaced"/>
</dbReference>
<dbReference type="EnsemblPlants" id="AUR62017760-RA">
    <property type="protein sequence ID" value="AUR62017760-RA:cds"/>
    <property type="gene ID" value="AUR62017760"/>
</dbReference>
<dbReference type="PANTHER" id="PTHR22838">
    <property type="entry name" value="WD REPEAT PROTEIN 26-RELATED"/>
    <property type="match status" value="1"/>
</dbReference>
<dbReference type="GO" id="GO:0009733">
    <property type="term" value="P:response to auxin"/>
    <property type="evidence" value="ECO:0007669"/>
    <property type="project" value="EnsemblPlants"/>
</dbReference>
<dbReference type="PROSITE" id="PS50896">
    <property type="entry name" value="LISH"/>
    <property type="match status" value="1"/>
</dbReference>
<dbReference type="Gramene" id="AUR62017760-RA">
    <property type="protein sequence ID" value="AUR62017760-RA:cds"/>
    <property type="gene ID" value="AUR62017760"/>
</dbReference>
<reference evidence="5" key="1">
    <citation type="journal article" date="2017" name="Nature">
        <title>The genome of Chenopodium quinoa.</title>
        <authorList>
            <person name="Jarvis D.E."/>
            <person name="Ho Y.S."/>
            <person name="Lightfoot D.J."/>
            <person name="Schmoeckel S.M."/>
            <person name="Li B."/>
            <person name="Borm T.J.A."/>
            <person name="Ohyanagi H."/>
            <person name="Mineta K."/>
            <person name="Michell C.T."/>
            <person name="Saber N."/>
            <person name="Kharbatia N.M."/>
            <person name="Rupper R.R."/>
            <person name="Sharp A.R."/>
            <person name="Dally N."/>
            <person name="Boughton B.A."/>
            <person name="Woo Y.H."/>
            <person name="Gao G."/>
            <person name="Schijlen E.G.W.M."/>
            <person name="Guo X."/>
            <person name="Momin A.A."/>
            <person name="Negrao S."/>
            <person name="Al-Babili S."/>
            <person name="Gehring C."/>
            <person name="Roessner U."/>
            <person name="Jung C."/>
            <person name="Murphy K."/>
            <person name="Arold S.T."/>
            <person name="Gojobori T."/>
            <person name="van der Linden C.G."/>
            <person name="van Loo E.N."/>
            <person name="Jellen E.N."/>
            <person name="Maughan P.J."/>
            <person name="Tester M."/>
        </authorList>
    </citation>
    <scope>NUCLEOTIDE SEQUENCE [LARGE SCALE GENOMIC DNA]</scope>
    <source>
        <strain evidence="5">cv. PI 614886</strain>
    </source>
</reference>
<evidence type="ECO:0000256" key="3">
    <source>
        <dbReference type="PROSITE-ProRule" id="PRU00221"/>
    </source>
</evidence>
<reference evidence="5" key="2">
    <citation type="submission" date="2021-03" db="UniProtKB">
        <authorList>
            <consortium name="EnsemblPlants"/>
        </authorList>
    </citation>
    <scope>IDENTIFICATION</scope>
</reference>
<evidence type="ECO:0000313" key="5">
    <source>
        <dbReference type="EnsemblPlants" id="AUR62017760-RA:cds"/>
    </source>
</evidence>
<keyword evidence="1 3" id="KW-0853">WD repeat</keyword>
<evidence type="ECO:0000313" key="6">
    <source>
        <dbReference type="Proteomes" id="UP000596660"/>
    </source>
</evidence>
<name>A0A803LS31_CHEQI</name>
<dbReference type="GO" id="GO:0009723">
    <property type="term" value="P:response to ethylene"/>
    <property type="evidence" value="ECO:0007669"/>
    <property type="project" value="EnsemblPlants"/>
</dbReference>
<dbReference type="InterPro" id="IPR001680">
    <property type="entry name" value="WD40_rpt"/>
</dbReference>
<dbReference type="SUPFAM" id="SSF50978">
    <property type="entry name" value="WD40 repeat-like"/>
    <property type="match status" value="1"/>
</dbReference>
<evidence type="ECO:0000256" key="1">
    <source>
        <dbReference type="ARBA" id="ARBA00022574"/>
    </source>
</evidence>
<dbReference type="GO" id="GO:0010150">
    <property type="term" value="P:leaf senescence"/>
    <property type="evidence" value="ECO:0007669"/>
    <property type="project" value="EnsemblPlants"/>
</dbReference>
<keyword evidence="2" id="KW-0677">Repeat</keyword>
<dbReference type="PANTHER" id="PTHR22838:SF6">
    <property type="entry name" value="WD REPEAT-CONTAINING PROTEIN 26 HOMOLOG"/>
    <property type="match status" value="1"/>
</dbReference>